<dbReference type="Pfam" id="PF03152">
    <property type="entry name" value="UFD1_N1"/>
    <property type="match status" value="1"/>
</dbReference>
<keyword evidence="5 6" id="KW-0862">Zinc</keyword>
<dbReference type="AlphaFoldDB" id="A0A0D2WXZ9"/>
<dbReference type="Pfam" id="PF21366">
    <property type="entry name" value="TRAFD1-XIAF1_ZnF"/>
    <property type="match status" value="1"/>
</dbReference>
<evidence type="ECO:0000256" key="1">
    <source>
        <dbReference type="ARBA" id="ARBA00006043"/>
    </source>
</evidence>
<evidence type="ECO:0000256" key="6">
    <source>
        <dbReference type="PROSITE-ProRule" id="PRU00207"/>
    </source>
</evidence>
<evidence type="ECO:0000256" key="3">
    <source>
        <dbReference type="ARBA" id="ARBA00022771"/>
    </source>
</evidence>
<keyword evidence="10" id="KW-1185">Reference proteome</keyword>
<dbReference type="Proteomes" id="UP000008743">
    <property type="component" value="Unassembled WGS sequence"/>
</dbReference>
<dbReference type="InterPro" id="IPR036280">
    <property type="entry name" value="Multihaem_cyt_sf"/>
</dbReference>
<dbReference type="PhylomeDB" id="A0A0D2WXZ9"/>
<dbReference type="PROSITE" id="PS50145">
    <property type="entry name" value="ZF_TRAF"/>
    <property type="match status" value="1"/>
</dbReference>
<keyword evidence="3 6" id="KW-0863">Zinc-finger</keyword>
<dbReference type="InterPro" id="IPR055417">
    <property type="entry name" value="UFD1_N1"/>
</dbReference>
<dbReference type="PANTHER" id="PTHR12555:SF15">
    <property type="entry name" value="FUSION DEGRADATION PROTEIN (UFD1), PUTATIVE (AFU_ORTHOLOGUE AFUA_4G04640)-RELATED"/>
    <property type="match status" value="1"/>
</dbReference>
<dbReference type="InterPro" id="IPR001293">
    <property type="entry name" value="Znf_TRAF"/>
</dbReference>
<dbReference type="Gene3D" id="3.10.330.10">
    <property type="match status" value="1"/>
</dbReference>
<dbReference type="EMBL" id="KE346377">
    <property type="protein sequence ID" value="KJE98225.1"/>
    <property type="molecule type" value="Genomic_DNA"/>
</dbReference>
<keyword evidence="4" id="KW-0833">Ubl conjugation pathway</keyword>
<evidence type="ECO:0000256" key="4">
    <source>
        <dbReference type="ARBA" id="ARBA00022786"/>
    </source>
</evidence>
<proteinExistence type="inferred from homology"/>
<accession>A0A0D2WXZ9</accession>
<evidence type="ECO:0000256" key="7">
    <source>
        <dbReference type="SAM" id="MobiDB-lite"/>
    </source>
</evidence>
<dbReference type="SUPFAM" id="SSF48695">
    <property type="entry name" value="Multiheme cytochromes"/>
    <property type="match status" value="1"/>
</dbReference>
<feature type="compositionally biased region" description="Polar residues" evidence="7">
    <location>
        <begin position="598"/>
        <end position="609"/>
    </location>
</feature>
<dbReference type="eggNOG" id="KOG1816">
    <property type="taxonomic scope" value="Eukaryota"/>
</dbReference>
<evidence type="ECO:0000259" key="8">
    <source>
        <dbReference type="PROSITE" id="PS50145"/>
    </source>
</evidence>
<dbReference type="Gene3D" id="2.40.40.50">
    <property type="entry name" value="Ubiquitin fusion degradation protein UFD1, N-terminal domain"/>
    <property type="match status" value="1"/>
</dbReference>
<dbReference type="STRING" id="595528.A0A0D2WXZ9"/>
<dbReference type="GO" id="GO:0034098">
    <property type="term" value="C:VCP-NPL4-UFD1 AAA ATPase complex"/>
    <property type="evidence" value="ECO:0007669"/>
    <property type="project" value="TreeGrafter"/>
</dbReference>
<keyword evidence="2 6" id="KW-0479">Metal-binding</keyword>
<dbReference type="InParanoid" id="A0A0D2WXZ9"/>
<reference evidence="10" key="1">
    <citation type="submission" date="2011-02" db="EMBL/GenBank/DDBJ databases">
        <title>The Genome Sequence of Capsaspora owczarzaki ATCC 30864.</title>
        <authorList>
            <person name="Russ C."/>
            <person name="Cuomo C."/>
            <person name="Burger G."/>
            <person name="Gray M.W."/>
            <person name="Holland P.W.H."/>
            <person name="King N."/>
            <person name="Lang F.B.F."/>
            <person name="Roger A.J."/>
            <person name="Ruiz-Trillo I."/>
            <person name="Young S.K."/>
            <person name="Zeng Q."/>
            <person name="Gargeya S."/>
            <person name="Alvarado L."/>
            <person name="Berlin A."/>
            <person name="Chapman S.B."/>
            <person name="Chen Z."/>
            <person name="Freedman E."/>
            <person name="Gellesch M."/>
            <person name="Goldberg J."/>
            <person name="Griggs A."/>
            <person name="Gujja S."/>
            <person name="Heilman E."/>
            <person name="Heiman D."/>
            <person name="Howarth C."/>
            <person name="Mehta T."/>
            <person name="Neiman D."/>
            <person name="Pearson M."/>
            <person name="Roberts A."/>
            <person name="Saif S."/>
            <person name="Shea T."/>
            <person name="Shenoy N."/>
            <person name="Sisk P."/>
            <person name="Stolte C."/>
            <person name="Sykes S."/>
            <person name="White J."/>
            <person name="Yandava C."/>
            <person name="Haas B."/>
            <person name="Nusbaum C."/>
            <person name="Birren B."/>
        </authorList>
    </citation>
    <scope>NUCLEOTIDE SEQUENCE</scope>
    <source>
        <strain evidence="10">ATCC 30864</strain>
    </source>
</reference>
<dbReference type="GO" id="GO:0031593">
    <property type="term" value="F:polyubiquitin modification-dependent protein binding"/>
    <property type="evidence" value="ECO:0007669"/>
    <property type="project" value="TreeGrafter"/>
</dbReference>
<feature type="region of interest" description="Disordered" evidence="7">
    <location>
        <begin position="1"/>
        <end position="26"/>
    </location>
</feature>
<evidence type="ECO:0000256" key="5">
    <source>
        <dbReference type="ARBA" id="ARBA00022833"/>
    </source>
</evidence>
<feature type="compositionally biased region" description="Low complexity" evidence="7">
    <location>
        <begin position="577"/>
        <end position="597"/>
    </location>
</feature>
<organism evidence="9 10">
    <name type="scientific">Capsaspora owczarzaki (strain ATCC 30864)</name>
    <dbReference type="NCBI Taxonomy" id="595528"/>
    <lineage>
        <taxon>Eukaryota</taxon>
        <taxon>Filasterea</taxon>
        <taxon>Capsaspora</taxon>
    </lineage>
</organism>
<name>A0A0D2WXZ9_CAPO3</name>
<feature type="region of interest" description="Disordered" evidence="7">
    <location>
        <begin position="563"/>
        <end position="609"/>
    </location>
</feature>
<dbReference type="InterPro" id="IPR013083">
    <property type="entry name" value="Znf_RING/FYVE/PHD"/>
</dbReference>
<feature type="zinc finger region" description="TRAF-type" evidence="6">
    <location>
        <begin position="477"/>
        <end position="511"/>
    </location>
</feature>
<gene>
    <name evidence="9" type="ORF">CAOG_008221</name>
</gene>
<evidence type="ECO:0000313" key="10">
    <source>
        <dbReference type="Proteomes" id="UP000008743"/>
    </source>
</evidence>
<protein>
    <recommendedName>
        <fullName evidence="8">TRAF-type domain-containing protein</fullName>
    </recommendedName>
</protein>
<sequence>MKPWSATYRVHSTATRPSDTAVPMDTTTADGATAALMTEQPPSQAAASDDAKPTLLEAAHHHQIQPTAASKMGFPASHLDGSMLLRGDRVRLPQSAMEQLAASGQLGTRTRPLMLLAAATPRALQLALADKKQDTQATGGSNKVVACGVLDFGADNGQADLPRWMEQALQLQHGDSISFVVAELPRAESCEIQACDLAFYRLQDQRAALESALMTQCTTLTKGERIRVEYEGRLHTLFVVDLLPADRCCVVDTDVEVKILRPAIPDPDAAQLDQAGPTELLIGGNVSLNISSTHFTYLQFRVDAADATVQIGCAAVAEDFEAYIARVTGSTPSPTRDCHLLAPDHDRLSAATFTIKASAHPDAIVRTGPYMLGLRALTAAPCIVQITYDVAPTPDGPAAAVADASDRVVCKNCHQAVPAARLALHTAYCERNNIACSTCGKAYLRAQPAQHQHCTICQELSTSDAESAKHMLLRHTPMPCTRCSAVSLPMAELQEHHRTDCTERMVTCRYCHNLVRAGAPATDLHARYRGLTEHESYCAGKTETCPDCRRPVKLRDWDSHRQVHEFDRNQRNGTALSASNSTGSNSGSSGSNGSSGSRNTPSFSWTSPTDPAVVRAQADRARARLFGQIDPEFAGTASAFGQHDDDDAEAIIRTMQSASDQQERLVREQQQLEASIKARARPIKPVLCDNYHCMNVLPSSSSTAATGGDAIAAAIASGTGLCQTCYNILATVDATITPEPTAVLRALFKLSFLRMTQPCPCASCVALPRCCTVHDLWAKTDGSATACAAAALELARKAFDPAYTSTCDKISSFRYLICVDPGMEEQYQRACALAQLAGVGLPWASYALRLHSNPDRAAMFLLDSAPQFAKV</sequence>
<feature type="domain" description="TRAF-type" evidence="8">
    <location>
        <begin position="477"/>
        <end position="511"/>
    </location>
</feature>
<dbReference type="Pfam" id="PF23580">
    <property type="entry name" value="Znf_XAF1_N"/>
    <property type="match status" value="1"/>
</dbReference>
<evidence type="ECO:0000256" key="2">
    <source>
        <dbReference type="ARBA" id="ARBA00022723"/>
    </source>
</evidence>
<dbReference type="GO" id="GO:0008270">
    <property type="term" value="F:zinc ion binding"/>
    <property type="evidence" value="ECO:0007669"/>
    <property type="project" value="UniProtKB-KW"/>
</dbReference>
<dbReference type="GO" id="GO:0006511">
    <property type="term" value="P:ubiquitin-dependent protein catabolic process"/>
    <property type="evidence" value="ECO:0007669"/>
    <property type="project" value="InterPro"/>
</dbReference>
<dbReference type="InterPro" id="IPR055418">
    <property type="entry name" value="UFD1_N2"/>
</dbReference>
<dbReference type="PANTHER" id="PTHR12555">
    <property type="entry name" value="UBIQUITIN FUSION DEGRADATON PROTEIN 1"/>
    <property type="match status" value="1"/>
</dbReference>
<dbReference type="Pfam" id="PF24842">
    <property type="entry name" value="UFD1_N2"/>
    <property type="match status" value="1"/>
</dbReference>
<dbReference type="InterPro" id="IPR004854">
    <property type="entry name" value="Ufd1-like"/>
</dbReference>
<dbReference type="Gene3D" id="3.30.40.10">
    <property type="entry name" value="Zinc/RING finger domain, C3HC4 (zinc finger)"/>
    <property type="match status" value="1"/>
</dbReference>
<dbReference type="InterPro" id="IPR049439">
    <property type="entry name" value="TRAFD1-XIAF1_Znf"/>
</dbReference>
<dbReference type="GO" id="GO:0036503">
    <property type="term" value="P:ERAD pathway"/>
    <property type="evidence" value="ECO:0007669"/>
    <property type="project" value="TreeGrafter"/>
</dbReference>
<dbReference type="OMA" id="ERNNIAC"/>
<dbReference type="InterPro" id="IPR042299">
    <property type="entry name" value="Ufd1-like_Nn"/>
</dbReference>
<evidence type="ECO:0000313" key="9">
    <source>
        <dbReference type="EMBL" id="KJE98225.1"/>
    </source>
</evidence>
<dbReference type="OrthoDB" id="193703at2759"/>
<comment type="similarity">
    <text evidence="1">Belongs to the UFD1 family.</text>
</comment>